<feature type="domain" description="NADH-Ubiquinone oxidoreductase (complex I) chain 5 N-terminal" evidence="8">
    <location>
        <begin position="69"/>
        <end position="119"/>
    </location>
</feature>
<dbReference type="Pfam" id="PF00361">
    <property type="entry name" value="Proton_antipo_M"/>
    <property type="match status" value="1"/>
</dbReference>
<feature type="transmembrane region" description="Helical" evidence="6">
    <location>
        <begin position="118"/>
        <end position="136"/>
    </location>
</feature>
<keyword evidence="10" id="KW-1185">Reference proteome</keyword>
<reference evidence="10" key="1">
    <citation type="journal article" date="2019" name="Int. J. Syst. Evol. Microbiol.">
        <title>The Global Catalogue of Microorganisms (GCM) 10K type strain sequencing project: providing services to taxonomists for standard genome sequencing and annotation.</title>
        <authorList>
            <consortium name="The Broad Institute Genomics Platform"/>
            <consortium name="The Broad Institute Genome Sequencing Center for Infectious Disease"/>
            <person name="Wu L."/>
            <person name="Ma J."/>
        </authorList>
    </citation>
    <scope>NUCLEOTIDE SEQUENCE [LARGE SCALE GENOMIC DNA]</scope>
    <source>
        <strain evidence="10">CCUG 55250</strain>
    </source>
</reference>
<dbReference type="InterPro" id="IPR001516">
    <property type="entry name" value="Proton_antipo_N"/>
</dbReference>
<dbReference type="InterPro" id="IPR018393">
    <property type="entry name" value="NADHpl_OxRdtase_5_subgr"/>
</dbReference>
<dbReference type="PANTHER" id="PTHR42829:SF2">
    <property type="entry name" value="NADH-UBIQUINONE OXIDOREDUCTASE CHAIN 5"/>
    <property type="match status" value="1"/>
</dbReference>
<gene>
    <name evidence="9" type="primary">nuoL</name>
    <name evidence="9" type="ORF">ACFPMF_25565</name>
</gene>
<evidence type="ECO:0000256" key="5">
    <source>
        <dbReference type="RuleBase" id="RU000320"/>
    </source>
</evidence>
<dbReference type="NCBIfam" id="NF005141">
    <property type="entry name" value="PRK06590.1"/>
    <property type="match status" value="1"/>
</dbReference>
<dbReference type="RefSeq" id="WP_379850513.1">
    <property type="nucleotide sequence ID" value="NZ_JBHSMA010000015.1"/>
</dbReference>
<dbReference type="Pfam" id="PF00662">
    <property type="entry name" value="Proton_antipo_N"/>
    <property type="match status" value="1"/>
</dbReference>
<feature type="transmembrane region" description="Helical" evidence="6">
    <location>
        <begin position="172"/>
        <end position="192"/>
    </location>
</feature>
<feature type="transmembrane region" description="Helical" evidence="6">
    <location>
        <begin position="142"/>
        <end position="160"/>
    </location>
</feature>
<comment type="caution">
    <text evidence="9">The sequence shown here is derived from an EMBL/GenBank/DDBJ whole genome shotgun (WGS) entry which is preliminary data.</text>
</comment>
<feature type="domain" description="NADH:quinone oxidoreductase/Mrp antiporter transmembrane" evidence="7">
    <location>
        <begin position="135"/>
        <end position="408"/>
    </location>
</feature>
<feature type="transmembrane region" description="Helical" evidence="6">
    <location>
        <begin position="35"/>
        <end position="55"/>
    </location>
</feature>
<evidence type="ECO:0000256" key="6">
    <source>
        <dbReference type="SAM" id="Phobius"/>
    </source>
</evidence>
<evidence type="ECO:0000313" key="10">
    <source>
        <dbReference type="Proteomes" id="UP001596106"/>
    </source>
</evidence>
<dbReference type="PRINTS" id="PR01434">
    <property type="entry name" value="NADHDHGNASE5"/>
</dbReference>
<name>A0ABW0IIV4_9BACT</name>
<feature type="transmembrane region" description="Helical" evidence="6">
    <location>
        <begin position="275"/>
        <end position="296"/>
    </location>
</feature>
<feature type="transmembrane region" description="Helical" evidence="6">
    <location>
        <begin position="499"/>
        <end position="518"/>
    </location>
</feature>
<keyword evidence="2 5" id="KW-0812">Transmembrane</keyword>
<feature type="transmembrane region" description="Helical" evidence="6">
    <location>
        <begin position="85"/>
        <end position="106"/>
    </location>
</feature>
<feature type="transmembrane region" description="Helical" evidence="6">
    <location>
        <begin position="369"/>
        <end position="390"/>
    </location>
</feature>
<dbReference type="PANTHER" id="PTHR42829">
    <property type="entry name" value="NADH-UBIQUINONE OXIDOREDUCTASE CHAIN 5"/>
    <property type="match status" value="1"/>
</dbReference>
<feature type="transmembrane region" description="Helical" evidence="6">
    <location>
        <begin position="456"/>
        <end position="479"/>
    </location>
</feature>
<feature type="transmembrane region" description="Helical" evidence="6">
    <location>
        <begin position="249"/>
        <end position="269"/>
    </location>
</feature>
<feature type="transmembrane region" description="Helical" evidence="6">
    <location>
        <begin position="6"/>
        <end position="28"/>
    </location>
</feature>
<comment type="subcellular location">
    <subcellularLocation>
        <location evidence="1">Endomembrane system</location>
        <topology evidence="1">Multi-pass membrane protein</topology>
    </subcellularLocation>
    <subcellularLocation>
        <location evidence="5">Membrane</location>
        <topology evidence="5">Multi-pass membrane protein</topology>
    </subcellularLocation>
</comment>
<evidence type="ECO:0000259" key="8">
    <source>
        <dbReference type="Pfam" id="PF00662"/>
    </source>
</evidence>
<proteinExistence type="predicted"/>
<feature type="transmembrane region" description="Helical" evidence="6">
    <location>
        <begin position="328"/>
        <end position="349"/>
    </location>
</feature>
<keyword evidence="4 6" id="KW-0472">Membrane</keyword>
<sequence>MLDEHTVHNLLWLLVLLPFLSGSVWLLAGRRTNGWVGSAAAVLTLTGLVVSGWLVTQTGAETLTLRTEWLVMPGRAVPITFRVDALTLLMLVIVHFIALLVQVYSLSYLHDEPDRYRYFGFLSVFVGSMLGLVLAGNLIVMYAFWELVGLSSYLLIGFWFRKPEAAAAAKKAFIMNRIGDAGFLLGIFLLLFQSGTTDLAELPDLFVTNGPLATLTGFCLFCGCIGKSAQFPLTTWLPDAMEGPTPVSALIHAATMVAAGIFLLARIHFLLTPDALLLITLVGTITMLMAAYAALYQTDIKKVLAYSTISQLGLMVIGMGTANVPGALFHLTTHAFFKAGLFLAAGSVIHGVHTQDMRRMGGLRTAMPLTFAGWAVCAAALAGLPLFSGFLSKETILAGAFHWAGQTGGFAYLIPILAVLSSGLTACYMARQGKLVFFGTHRPIEPAHPAVHESGWLLTIPILLLAVLSLGFVFSGNPFSAGHSWFFGLFPPVGASEEHLWIAVLSVSVAALGSWLGWRMPVVPTSTSLSRLSEHNWYLDGFYKRMIVWPFVQFARFSFRFDQRIIDRLVDRIGMGNVVLAHMVNWFDRAIVDGVVNSASWLAHRLGSLTRSVQNGRVQSYIASAVVGLLVILWFLI</sequence>
<accession>A0ABW0IIV4</accession>
<protein>
    <submittedName>
        <fullName evidence="9">NADH-quinone oxidoreductase subunit L</fullName>
    </submittedName>
</protein>
<evidence type="ECO:0000256" key="1">
    <source>
        <dbReference type="ARBA" id="ARBA00004127"/>
    </source>
</evidence>
<feature type="transmembrane region" description="Helical" evidence="6">
    <location>
        <begin position="303"/>
        <end position="322"/>
    </location>
</feature>
<evidence type="ECO:0000313" key="9">
    <source>
        <dbReference type="EMBL" id="MFC5412718.1"/>
    </source>
</evidence>
<dbReference type="EMBL" id="JBHSMA010000015">
    <property type="protein sequence ID" value="MFC5412718.1"/>
    <property type="molecule type" value="Genomic_DNA"/>
</dbReference>
<evidence type="ECO:0000256" key="4">
    <source>
        <dbReference type="ARBA" id="ARBA00023136"/>
    </source>
</evidence>
<feature type="transmembrane region" description="Helical" evidence="6">
    <location>
        <begin position="410"/>
        <end position="430"/>
    </location>
</feature>
<dbReference type="Proteomes" id="UP001596106">
    <property type="component" value="Unassembled WGS sequence"/>
</dbReference>
<feature type="transmembrane region" description="Helical" evidence="6">
    <location>
        <begin position="618"/>
        <end position="636"/>
    </location>
</feature>
<feature type="transmembrane region" description="Helical" evidence="6">
    <location>
        <begin position="212"/>
        <end position="237"/>
    </location>
</feature>
<evidence type="ECO:0000256" key="2">
    <source>
        <dbReference type="ARBA" id="ARBA00022692"/>
    </source>
</evidence>
<evidence type="ECO:0000259" key="7">
    <source>
        <dbReference type="Pfam" id="PF00361"/>
    </source>
</evidence>
<dbReference type="NCBIfam" id="TIGR01974">
    <property type="entry name" value="NDH_I_L"/>
    <property type="match status" value="1"/>
</dbReference>
<dbReference type="InterPro" id="IPR001750">
    <property type="entry name" value="ND/Mrp_TM"/>
</dbReference>
<keyword evidence="3 6" id="KW-1133">Transmembrane helix</keyword>
<dbReference type="PRINTS" id="PR01435">
    <property type="entry name" value="NPOXDRDTASE5"/>
</dbReference>
<evidence type="ECO:0000256" key="3">
    <source>
        <dbReference type="ARBA" id="ARBA00022989"/>
    </source>
</evidence>
<dbReference type="Gene3D" id="1.20.5.2700">
    <property type="match status" value="2"/>
</dbReference>
<dbReference type="InterPro" id="IPR003945">
    <property type="entry name" value="NU5C-like"/>
</dbReference>
<organism evidence="9 10">
    <name type="scientific">Larkinella bovis</name>
    <dbReference type="NCBI Taxonomy" id="683041"/>
    <lineage>
        <taxon>Bacteria</taxon>
        <taxon>Pseudomonadati</taxon>
        <taxon>Bacteroidota</taxon>
        <taxon>Cytophagia</taxon>
        <taxon>Cytophagales</taxon>
        <taxon>Spirosomataceae</taxon>
        <taxon>Larkinella</taxon>
    </lineage>
</organism>